<dbReference type="InterPro" id="IPR012668">
    <property type="entry name" value="CHP02466"/>
</dbReference>
<dbReference type="Gene3D" id="2.60.120.620">
    <property type="entry name" value="q2cbj1_9rhob like domain"/>
    <property type="match status" value="1"/>
</dbReference>
<evidence type="ECO:0000313" key="2">
    <source>
        <dbReference type="Proteomes" id="UP000018808"/>
    </source>
</evidence>
<dbReference type="Pfam" id="PF13759">
    <property type="entry name" value="2OG-FeII_Oxy_5"/>
    <property type="match status" value="1"/>
</dbReference>
<dbReference type="OrthoDB" id="17724at10239"/>
<accession>V5UTQ7</accession>
<dbReference type="Proteomes" id="UP000018808">
    <property type="component" value="Segment"/>
</dbReference>
<reference evidence="1 2" key="1">
    <citation type="journal article" date="2014" name="Nature">
        <title>Viral tagging reveals discrete populations in Synechococcus viral genome sequence space.</title>
        <authorList>
            <person name="Deng L."/>
            <person name="Ignacio Espinoza J.C."/>
            <person name="Gregory A.C."/>
            <person name="Poulos B.T."/>
            <person name="Weitz J.S."/>
            <person name="Hugenholtz P."/>
            <person name="Sullivan M.B."/>
        </authorList>
    </citation>
    <scope>NUCLEOTIDE SEQUENCE [LARGE SCALE GENOMIC DNA]</scope>
</reference>
<keyword evidence="2" id="KW-1185">Reference proteome</keyword>
<dbReference type="EMBL" id="KF156338">
    <property type="protein sequence ID" value="AHB80459.1"/>
    <property type="molecule type" value="Genomic_DNA"/>
</dbReference>
<dbReference type="GeneID" id="18504621"/>
<evidence type="ECO:0008006" key="3">
    <source>
        <dbReference type="Google" id="ProtNLM"/>
    </source>
</evidence>
<gene>
    <name evidence="1" type="ORF">S-MbCM7_045</name>
</gene>
<proteinExistence type="predicted"/>
<dbReference type="KEGG" id="vg:18504621"/>
<protein>
    <recommendedName>
        <fullName evidence="3">Phytanoyl-CoA-dioxygenase</fullName>
    </recommendedName>
</protein>
<evidence type="ECO:0000313" key="1">
    <source>
        <dbReference type="EMBL" id="AHB80459.1"/>
    </source>
</evidence>
<dbReference type="RefSeq" id="YP_009008179.1">
    <property type="nucleotide sequence ID" value="NC_023587.1"/>
</dbReference>
<organism evidence="1 2">
    <name type="scientific">Synechococcus phage ACG-2014h</name>
    <dbReference type="NCBI Taxonomy" id="1340810"/>
    <lineage>
        <taxon>Viruses</taxon>
        <taxon>Duplodnaviria</taxon>
        <taxon>Heunggongvirae</taxon>
        <taxon>Uroviricota</taxon>
        <taxon>Caudoviricetes</taxon>
        <taxon>Pantevenvirales</taxon>
        <taxon>Kyanoviridae</taxon>
        <taxon>Sedonavirus</taxon>
        <taxon>Sedonavirus tusconh</taxon>
    </lineage>
</organism>
<name>V5UTQ7_9CAUD</name>
<sequence>MTIKFFPTNFVASRTIEQHQEIKAELLPRILHYAQEYKDSRQHKWDDLTRSNMVTTYNYGVDKDTADIILNKYIKFIVWDLMHEVANYAGVMGFEDAGVTNLWWNVYQKGDWAEMHTHSAGVRGNPNYSGVYFLDIKGENTLEFVSPVLSSTHPIDSTFHTMHGKDIPEGNVVLFPSSLMHHVRPVPDRRVTISFNIACKYPNMPDETLVDPNDPSVVRPR</sequence>